<dbReference type="GO" id="GO:0050660">
    <property type="term" value="F:flavin adenine dinucleotide binding"/>
    <property type="evidence" value="ECO:0007669"/>
    <property type="project" value="InterPro"/>
</dbReference>
<dbReference type="InterPro" id="IPR009100">
    <property type="entry name" value="AcylCoA_DH/oxidase_NM_dom_sf"/>
</dbReference>
<protein>
    <submittedName>
        <fullName evidence="4">Putative oxidoreductase</fullName>
    </submittedName>
</protein>
<dbReference type="PANTHER" id="PTHR43884:SF12">
    <property type="entry name" value="ISOVALERYL-COA DEHYDROGENASE, MITOCHONDRIAL-RELATED"/>
    <property type="match status" value="1"/>
</dbReference>
<dbReference type="OrthoDB" id="7316074at2"/>
<dbReference type="InterPro" id="IPR013786">
    <property type="entry name" value="AcylCoA_DH/ox_N"/>
</dbReference>
<name>U2ZQ87_9SPHN</name>
<keyword evidence="5" id="KW-1185">Reference proteome</keyword>
<dbReference type="KEGG" id="ntd:EGO55_15640"/>
<dbReference type="GO" id="GO:0006552">
    <property type="term" value="P:L-leucine catabolic process"/>
    <property type="evidence" value="ECO:0007669"/>
    <property type="project" value="TreeGrafter"/>
</dbReference>
<reference evidence="4 5" key="1">
    <citation type="submission" date="2013-09" db="EMBL/GenBank/DDBJ databases">
        <title>Whole genome shotgun sequence of Novosphingobium tardaugens NBRC 16725.</title>
        <authorList>
            <person name="Isaki S."/>
            <person name="Hosoyama A."/>
            <person name="Tsuchikane K."/>
            <person name="Katsumata H."/>
            <person name="Ando Y."/>
            <person name="Yamazaki S."/>
            <person name="Fujita N."/>
        </authorList>
    </citation>
    <scope>NUCLEOTIDE SEQUENCE [LARGE SCALE GENOMIC DNA]</scope>
    <source>
        <strain evidence="4 5">NBRC 16725</strain>
    </source>
</reference>
<dbReference type="Proteomes" id="UP000016568">
    <property type="component" value="Unassembled WGS sequence"/>
</dbReference>
<gene>
    <name evidence="4" type="ORF">NT2_01_03030</name>
</gene>
<dbReference type="InterPro" id="IPR046373">
    <property type="entry name" value="Acyl-CoA_Oxase/DH_mid-dom_sf"/>
</dbReference>
<keyword evidence="1" id="KW-0560">Oxidoreductase</keyword>
<evidence type="ECO:0000259" key="3">
    <source>
        <dbReference type="Pfam" id="PF08028"/>
    </source>
</evidence>
<dbReference type="RefSeq" id="WP_021688441.1">
    <property type="nucleotide sequence ID" value="NZ_BASZ01000001.1"/>
</dbReference>
<evidence type="ECO:0000313" key="5">
    <source>
        <dbReference type="Proteomes" id="UP000016568"/>
    </source>
</evidence>
<dbReference type="InterPro" id="IPR036250">
    <property type="entry name" value="AcylCo_DH-like_C"/>
</dbReference>
<proteinExistence type="predicted"/>
<comment type="caution">
    <text evidence="4">The sequence shown here is derived from an EMBL/GenBank/DDBJ whole genome shotgun (WGS) entry which is preliminary data.</text>
</comment>
<dbReference type="Pfam" id="PF08028">
    <property type="entry name" value="Acyl-CoA_dh_2"/>
    <property type="match status" value="1"/>
</dbReference>
<dbReference type="Pfam" id="PF02771">
    <property type="entry name" value="Acyl-CoA_dh_N"/>
    <property type="match status" value="1"/>
</dbReference>
<dbReference type="InterPro" id="IPR013107">
    <property type="entry name" value="Acyl-CoA_DH_C"/>
</dbReference>
<dbReference type="PANTHER" id="PTHR43884">
    <property type="entry name" value="ACYL-COA DEHYDROGENASE"/>
    <property type="match status" value="1"/>
</dbReference>
<feature type="domain" description="Acyl-CoA dehydrogenase/oxidase N-terminal" evidence="2">
    <location>
        <begin position="26"/>
        <end position="90"/>
    </location>
</feature>
<dbReference type="eggNOG" id="COG1960">
    <property type="taxonomic scope" value="Bacteria"/>
</dbReference>
<dbReference type="Gene3D" id="1.20.140.10">
    <property type="entry name" value="Butyryl-CoA Dehydrogenase, subunit A, domain 3"/>
    <property type="match status" value="1"/>
</dbReference>
<dbReference type="SUPFAM" id="SSF47203">
    <property type="entry name" value="Acyl-CoA dehydrogenase C-terminal domain-like"/>
    <property type="match status" value="1"/>
</dbReference>
<evidence type="ECO:0000313" key="4">
    <source>
        <dbReference type="EMBL" id="GAD47534.1"/>
    </source>
</evidence>
<evidence type="ECO:0000256" key="1">
    <source>
        <dbReference type="ARBA" id="ARBA00023002"/>
    </source>
</evidence>
<feature type="domain" description="Acyl-CoA dehydrogenase C-terminal" evidence="3">
    <location>
        <begin position="234"/>
        <end position="363"/>
    </location>
</feature>
<dbReference type="InterPro" id="IPR037069">
    <property type="entry name" value="AcylCoA_DH/ox_N_sf"/>
</dbReference>
<dbReference type="Gene3D" id="2.40.110.10">
    <property type="entry name" value="Butyryl-CoA Dehydrogenase, subunit A, domain 2"/>
    <property type="match status" value="1"/>
</dbReference>
<dbReference type="Gene3D" id="1.10.540.10">
    <property type="entry name" value="Acyl-CoA dehydrogenase/oxidase, N-terminal domain"/>
    <property type="match status" value="1"/>
</dbReference>
<evidence type="ECO:0000259" key="2">
    <source>
        <dbReference type="Pfam" id="PF02771"/>
    </source>
</evidence>
<dbReference type="EMBL" id="BASZ01000001">
    <property type="protein sequence ID" value="GAD47534.1"/>
    <property type="molecule type" value="Genomic_DNA"/>
</dbReference>
<dbReference type="AlphaFoldDB" id="U2ZQ87"/>
<dbReference type="SUPFAM" id="SSF56645">
    <property type="entry name" value="Acyl-CoA dehydrogenase NM domain-like"/>
    <property type="match status" value="1"/>
</dbReference>
<organism evidence="4 5">
    <name type="scientific">Caenibius tardaugens NBRC 16725</name>
    <dbReference type="NCBI Taxonomy" id="1219035"/>
    <lineage>
        <taxon>Bacteria</taxon>
        <taxon>Pseudomonadati</taxon>
        <taxon>Pseudomonadota</taxon>
        <taxon>Alphaproteobacteria</taxon>
        <taxon>Sphingomonadales</taxon>
        <taxon>Erythrobacteraceae</taxon>
        <taxon>Caenibius</taxon>
    </lineage>
</organism>
<accession>U2ZQ87</accession>
<dbReference type="PIRSF" id="PIRSF016578">
    <property type="entry name" value="HsaA"/>
    <property type="match status" value="1"/>
</dbReference>
<sequence length="384" mass="40990">MTATTLAADDKAAGMTASLPALLDTIRARRAELHALGHIPQDIVKQFQALGLYRAFVPEQLGGAGTTPMEFLRVIEQISTADGSAGWVASFGFATKYLSSLPAETLAELYSDSPDVVFAGAVFPPQTATRESGGYRVKGRWGFGSGSLGASLIGVGIKLDGEQGGLPRMAVMPRDKVRIEENWDTIGMFATGSHDLVVDDVFVPESHILIRGAPPSIDTPAYRYPTMAMAAQVLAIVGAGVAREAIDEVMNLAGRQSITGAPALGDRPNVQIALGQMEAKLSSARAWFYEETEKVWERMLAGDEVSDKDVARLRLASTHIAKTGADVTRRAFELCGTTGIFNTHPLSRLLMDALVVAQHAFMNETTWQSGGAVMLGRKPAPGYP</sequence>
<dbReference type="GO" id="GO:0008470">
    <property type="term" value="F:3-methylbutanoyl-CoA dehydrogenase activity"/>
    <property type="evidence" value="ECO:0007669"/>
    <property type="project" value="TreeGrafter"/>
</dbReference>